<dbReference type="Gene3D" id="3.40.50.1980">
    <property type="entry name" value="Nitrogenase molybdenum iron protein domain"/>
    <property type="match status" value="2"/>
</dbReference>
<dbReference type="EMBL" id="LXQD01000163">
    <property type="protein sequence ID" value="RCJ34742.1"/>
    <property type="molecule type" value="Genomic_DNA"/>
</dbReference>
<dbReference type="SUPFAM" id="SSF53807">
    <property type="entry name" value="Helical backbone' metal receptor"/>
    <property type="match status" value="1"/>
</dbReference>
<feature type="chain" id="PRO_5017068095" evidence="3">
    <location>
        <begin position="21"/>
        <end position="311"/>
    </location>
</feature>
<dbReference type="Proteomes" id="UP000252107">
    <property type="component" value="Unassembled WGS sequence"/>
</dbReference>
<evidence type="ECO:0000259" key="4">
    <source>
        <dbReference type="PROSITE" id="PS50983"/>
    </source>
</evidence>
<feature type="domain" description="Fe/B12 periplasmic-binding" evidence="4">
    <location>
        <begin position="54"/>
        <end position="309"/>
    </location>
</feature>
<sequence length="311" mass="34488">MYRRWILFALAIFLSIFLVACTTATTQQPQAKVTETTEIPNTKSQQLPKESAQRVVALSSLTTDIIYQLDKTKLVGITGSTLFKNDPRFKDIPHVSEGQNPPNLEKIVALKPDLVIGAEGFSNQPIQRLQQLGIPTFLTQVKSWKSLEELTKKLAKLIDADPQPLLNRYKTFLPDKLTQSPSTLVLVSQQPILAPNKNSWAGQLLAKFQAKNLAAELQGQSQIGGYVTLSAEKVVQANPEVIIVVNPPQGSSETAVLESFKKEAFWQKLQATKNNRIYIFSYYGLVNPGSIDAIEKACQQLKQDLLAAEKI</sequence>
<evidence type="ECO:0000256" key="3">
    <source>
        <dbReference type="SAM" id="SignalP"/>
    </source>
</evidence>
<dbReference type="PROSITE" id="PS51257">
    <property type="entry name" value="PROKAR_LIPOPROTEIN"/>
    <property type="match status" value="1"/>
</dbReference>
<feature type="signal peptide" evidence="3">
    <location>
        <begin position="1"/>
        <end position="20"/>
    </location>
</feature>
<accession>A0A367RHG8</accession>
<evidence type="ECO:0000256" key="1">
    <source>
        <dbReference type="ARBA" id="ARBA00008814"/>
    </source>
</evidence>
<evidence type="ECO:0000313" key="5">
    <source>
        <dbReference type="EMBL" id="RCJ34742.1"/>
    </source>
</evidence>
<comment type="similarity">
    <text evidence="1">Belongs to the bacterial solute-binding protein 8 family.</text>
</comment>
<dbReference type="PROSITE" id="PS50983">
    <property type="entry name" value="FE_B12_PBP"/>
    <property type="match status" value="1"/>
</dbReference>
<keyword evidence="6" id="KW-1185">Reference proteome</keyword>
<dbReference type="InterPro" id="IPR054828">
    <property type="entry name" value="Vit_B12_bind_prot"/>
</dbReference>
<protein>
    <submittedName>
        <fullName evidence="5">Iron ABC transporter substrate-binding protein</fullName>
    </submittedName>
</protein>
<dbReference type="PANTHER" id="PTHR30535">
    <property type="entry name" value="VITAMIN B12-BINDING PROTEIN"/>
    <property type="match status" value="1"/>
</dbReference>
<keyword evidence="2 3" id="KW-0732">Signal</keyword>
<reference evidence="5" key="1">
    <citation type="submission" date="2016-04" db="EMBL/GenBank/DDBJ databases">
        <authorList>
            <person name="Tabuchi Yagui T.R."/>
        </authorList>
    </citation>
    <scope>NUCLEOTIDE SEQUENCE [LARGE SCALE GENOMIC DNA]</scope>
    <source>
        <strain evidence="5">NIES-26</strain>
    </source>
</reference>
<dbReference type="InterPro" id="IPR050902">
    <property type="entry name" value="ABC_Transporter_SBP"/>
</dbReference>
<dbReference type="NCBIfam" id="NF038402">
    <property type="entry name" value="TroA_like"/>
    <property type="match status" value="1"/>
</dbReference>
<proteinExistence type="inferred from homology"/>
<gene>
    <name evidence="5" type="ORF">A6770_16905</name>
</gene>
<dbReference type="Pfam" id="PF01497">
    <property type="entry name" value="Peripla_BP_2"/>
    <property type="match status" value="1"/>
</dbReference>
<evidence type="ECO:0000313" key="6">
    <source>
        <dbReference type="Proteomes" id="UP000252107"/>
    </source>
</evidence>
<dbReference type="InterPro" id="IPR002491">
    <property type="entry name" value="ABC_transptr_periplasmic_BD"/>
</dbReference>
<comment type="caution">
    <text evidence="5">The sequence shown here is derived from an EMBL/GenBank/DDBJ whole genome shotgun (WGS) entry which is preliminary data.</text>
</comment>
<dbReference type="PANTHER" id="PTHR30535:SF34">
    <property type="entry name" value="MOLYBDATE-BINDING PROTEIN MOLA"/>
    <property type="match status" value="1"/>
</dbReference>
<dbReference type="AlphaFoldDB" id="A0A367RHG8"/>
<evidence type="ECO:0000256" key="2">
    <source>
        <dbReference type="ARBA" id="ARBA00022729"/>
    </source>
</evidence>
<dbReference type="GO" id="GO:0071281">
    <property type="term" value="P:cellular response to iron ion"/>
    <property type="evidence" value="ECO:0007669"/>
    <property type="project" value="TreeGrafter"/>
</dbReference>
<organism evidence="5 6">
    <name type="scientific">Nostoc minutum NIES-26</name>
    <dbReference type="NCBI Taxonomy" id="1844469"/>
    <lineage>
        <taxon>Bacteria</taxon>
        <taxon>Bacillati</taxon>
        <taxon>Cyanobacteriota</taxon>
        <taxon>Cyanophyceae</taxon>
        <taxon>Nostocales</taxon>
        <taxon>Nostocaceae</taxon>
        <taxon>Nostoc</taxon>
    </lineage>
</organism>
<name>A0A367RHG8_9NOSO</name>